<dbReference type="InterPro" id="IPR039424">
    <property type="entry name" value="SBP_5"/>
</dbReference>
<dbReference type="Pfam" id="PF00496">
    <property type="entry name" value="SBP_bac_5"/>
    <property type="match status" value="1"/>
</dbReference>
<dbReference type="Gene3D" id="3.40.190.10">
    <property type="entry name" value="Periplasmic binding protein-like II"/>
    <property type="match status" value="1"/>
</dbReference>
<dbReference type="SUPFAM" id="SSF53850">
    <property type="entry name" value="Periplasmic binding protein-like II"/>
    <property type="match status" value="1"/>
</dbReference>
<keyword evidence="3" id="KW-0813">Transport</keyword>
<dbReference type="EMBL" id="JAWXYB010000018">
    <property type="protein sequence ID" value="MDX5930945.1"/>
    <property type="molecule type" value="Genomic_DNA"/>
</dbReference>
<gene>
    <name evidence="7" type="ORF">SIL87_09235</name>
</gene>
<protein>
    <submittedName>
        <fullName evidence="7">Peptide ABC transporter substrate-binding protein</fullName>
    </submittedName>
</protein>
<dbReference type="GO" id="GO:0030288">
    <property type="term" value="C:outer membrane-bounded periplasmic space"/>
    <property type="evidence" value="ECO:0007669"/>
    <property type="project" value="UniProtKB-ARBA"/>
</dbReference>
<dbReference type="RefSeq" id="WP_319613868.1">
    <property type="nucleotide sequence ID" value="NZ_JAWXYB010000018.1"/>
</dbReference>
<dbReference type="PANTHER" id="PTHR30290">
    <property type="entry name" value="PERIPLASMIC BINDING COMPONENT OF ABC TRANSPORTER"/>
    <property type="match status" value="1"/>
</dbReference>
<evidence type="ECO:0000313" key="8">
    <source>
        <dbReference type="Proteomes" id="UP001279553"/>
    </source>
</evidence>
<accession>A0AAW9DQD5</accession>
<dbReference type="Gene3D" id="3.10.105.10">
    <property type="entry name" value="Dipeptide-binding Protein, Domain 3"/>
    <property type="match status" value="1"/>
</dbReference>
<dbReference type="Gene3D" id="3.90.76.10">
    <property type="entry name" value="Dipeptide-binding Protein, Domain 1"/>
    <property type="match status" value="1"/>
</dbReference>
<comment type="subcellular location">
    <subcellularLocation>
        <location evidence="1">Periplasm</location>
    </subcellularLocation>
</comment>
<comment type="similarity">
    <text evidence="2">Belongs to the bacterial solute-binding protein 5 family.</text>
</comment>
<evidence type="ECO:0000256" key="3">
    <source>
        <dbReference type="ARBA" id="ARBA00022448"/>
    </source>
</evidence>
<dbReference type="PIRSF" id="PIRSF002741">
    <property type="entry name" value="MppA"/>
    <property type="match status" value="1"/>
</dbReference>
<dbReference type="GO" id="GO:1904680">
    <property type="term" value="F:peptide transmembrane transporter activity"/>
    <property type="evidence" value="ECO:0007669"/>
    <property type="project" value="TreeGrafter"/>
</dbReference>
<evidence type="ECO:0000256" key="4">
    <source>
        <dbReference type="ARBA" id="ARBA00022729"/>
    </source>
</evidence>
<feature type="domain" description="Solute-binding protein family 5" evidence="6">
    <location>
        <begin position="99"/>
        <end position="470"/>
    </location>
</feature>
<comment type="caution">
    <text evidence="7">The sequence shown here is derived from an EMBL/GenBank/DDBJ whole genome shotgun (WGS) entry which is preliminary data.</text>
</comment>
<feature type="chain" id="PRO_5043544270" evidence="5">
    <location>
        <begin position="37"/>
        <end position="570"/>
    </location>
</feature>
<organism evidence="7 8">
    <name type="scientific">Acidiphilium acidophilum</name>
    <name type="common">Thiobacillus acidophilus</name>
    <dbReference type="NCBI Taxonomy" id="76588"/>
    <lineage>
        <taxon>Bacteria</taxon>
        <taxon>Pseudomonadati</taxon>
        <taxon>Pseudomonadota</taxon>
        <taxon>Alphaproteobacteria</taxon>
        <taxon>Acetobacterales</taxon>
        <taxon>Acidocellaceae</taxon>
        <taxon>Acidiphilium</taxon>
    </lineage>
</organism>
<feature type="signal peptide" evidence="5">
    <location>
        <begin position="1"/>
        <end position="36"/>
    </location>
</feature>
<evidence type="ECO:0000256" key="5">
    <source>
        <dbReference type="SAM" id="SignalP"/>
    </source>
</evidence>
<reference evidence="7 8" key="1">
    <citation type="submission" date="2023-11" db="EMBL/GenBank/DDBJ databases">
        <title>MicrobeMod: A computational toolkit for identifying prokaryotic methylation and restriction-modification with nanopore sequencing.</title>
        <authorList>
            <person name="Crits-Christoph A."/>
            <person name="Kang S.C."/>
            <person name="Lee H."/>
            <person name="Ostrov N."/>
        </authorList>
    </citation>
    <scope>NUCLEOTIDE SEQUENCE [LARGE SCALE GENOMIC DNA]</scope>
    <source>
        <strain evidence="7 8">DSMZ 700</strain>
    </source>
</reference>
<name>A0AAW9DQD5_ACIAO</name>
<dbReference type="AlphaFoldDB" id="A0AAW9DQD5"/>
<dbReference type="GO" id="GO:0015833">
    <property type="term" value="P:peptide transport"/>
    <property type="evidence" value="ECO:0007669"/>
    <property type="project" value="TreeGrafter"/>
</dbReference>
<dbReference type="CDD" id="cd08513">
    <property type="entry name" value="PBP2_thermophilic_Hb8_like"/>
    <property type="match status" value="1"/>
</dbReference>
<proteinExistence type="inferred from homology"/>
<dbReference type="PANTHER" id="PTHR30290:SF9">
    <property type="entry name" value="OLIGOPEPTIDE-BINDING PROTEIN APPA"/>
    <property type="match status" value="1"/>
</dbReference>
<keyword evidence="8" id="KW-1185">Reference proteome</keyword>
<sequence>MTMRPAHVQTGTNNRFTRLRRCLLAAALSLPLPALAAAPQACGTVIVPPGVGLGTPPASVTSLNPFLISSAYNGEASSLMYYGLLYINRDHKIVWPRSLATKIDVSKNNTVFTVTMKPWKWSDGRPVTTRDVKFTYDLIKRLGPTYPGYNSGGVPNLIKSFDILGPETFSVTLKHPVNPDWFELLGLAQFVPYPAHAWGKYTINQMWRHQSDPAFFKVVDGPYQLVKFKLGRFIEFAPNPTYQGHKSQIRRFIMTFLHSSGSEIEGMQSGTLDVSNLPFSLWNAVAKLKDVRRIKMTPNFGFQFIQLNYKNPAVPFFHDVRVRQAMADAINQEQVVHVLFHDASKPEYGPIPVIPSTFLPPSEKAGKYPIGYDPAKARKLLDEAGWKPGPDGIREKNGKKLAFTLLTPSGGTTSTLWTEIQQQDLRAVGIDMKIRQVTFNQLMALDYRPLTWEAMAFGWSLGSFPSDAAQLGSKGSYNQEGYNDKKMDELLAAVTTTPGLSALYAYEKYAVEQQPIIFQNDTGVVVLARKGLRGIRKFISPTGGWSPQYLHWTTPDCASQVADNVAPSSP</sequence>
<dbReference type="InterPro" id="IPR000914">
    <property type="entry name" value="SBP_5_dom"/>
</dbReference>
<dbReference type="Proteomes" id="UP001279553">
    <property type="component" value="Unassembled WGS sequence"/>
</dbReference>
<evidence type="ECO:0000256" key="2">
    <source>
        <dbReference type="ARBA" id="ARBA00005695"/>
    </source>
</evidence>
<evidence type="ECO:0000256" key="1">
    <source>
        <dbReference type="ARBA" id="ARBA00004418"/>
    </source>
</evidence>
<dbReference type="InterPro" id="IPR030678">
    <property type="entry name" value="Peptide/Ni-bd"/>
</dbReference>
<evidence type="ECO:0000313" key="7">
    <source>
        <dbReference type="EMBL" id="MDX5930945.1"/>
    </source>
</evidence>
<evidence type="ECO:0000259" key="6">
    <source>
        <dbReference type="Pfam" id="PF00496"/>
    </source>
</evidence>
<keyword evidence="4 5" id="KW-0732">Signal</keyword>
<dbReference type="GO" id="GO:0043190">
    <property type="term" value="C:ATP-binding cassette (ABC) transporter complex"/>
    <property type="evidence" value="ECO:0007669"/>
    <property type="project" value="InterPro"/>
</dbReference>